<dbReference type="CDD" id="cd17535">
    <property type="entry name" value="REC_NarL-like"/>
    <property type="match status" value="1"/>
</dbReference>
<reference evidence="6 7" key="1">
    <citation type="journal article" date="2016" name="Int. J. Syst. Evol. Microbiol.">
        <title>Proposal of Mucilaginibacter phyllosphaerae sp. nov. isolated from the phyllosphere of Galium album.</title>
        <authorList>
            <person name="Aydogan E.L."/>
            <person name="Busse H.J."/>
            <person name="Moser G."/>
            <person name="Muller C."/>
            <person name="Kampfer P."/>
            <person name="Glaeser S.P."/>
        </authorList>
    </citation>
    <scope>NUCLEOTIDE SEQUENCE [LARGE SCALE GENOMIC DNA]</scope>
    <source>
        <strain evidence="6 7">PP-F2FG21</strain>
    </source>
</reference>
<dbReference type="SUPFAM" id="SSF46894">
    <property type="entry name" value="C-terminal effector domain of the bipartite response regulators"/>
    <property type="match status" value="1"/>
</dbReference>
<feature type="modified residue" description="4-aspartylphosphate" evidence="3">
    <location>
        <position position="60"/>
    </location>
</feature>
<evidence type="ECO:0000256" key="3">
    <source>
        <dbReference type="PROSITE-ProRule" id="PRU00169"/>
    </source>
</evidence>
<dbReference type="GO" id="GO:0000160">
    <property type="term" value="P:phosphorelay signal transduction system"/>
    <property type="evidence" value="ECO:0007669"/>
    <property type="project" value="InterPro"/>
</dbReference>
<keyword evidence="1 3" id="KW-0597">Phosphoprotein</keyword>
<dbReference type="EMBL" id="SNQG01000002">
    <property type="protein sequence ID" value="TEW67884.1"/>
    <property type="molecule type" value="Genomic_DNA"/>
</dbReference>
<dbReference type="InterPro" id="IPR011006">
    <property type="entry name" value="CheY-like_superfamily"/>
</dbReference>
<dbReference type="SUPFAM" id="SSF52172">
    <property type="entry name" value="CheY-like"/>
    <property type="match status" value="1"/>
</dbReference>
<evidence type="ECO:0000313" key="6">
    <source>
        <dbReference type="EMBL" id="TEW67884.1"/>
    </source>
</evidence>
<evidence type="ECO:0000313" key="7">
    <source>
        <dbReference type="Proteomes" id="UP000297248"/>
    </source>
</evidence>
<evidence type="ECO:0000256" key="2">
    <source>
        <dbReference type="ARBA" id="ARBA00023125"/>
    </source>
</evidence>
<evidence type="ECO:0000259" key="4">
    <source>
        <dbReference type="PROSITE" id="PS50043"/>
    </source>
</evidence>
<dbReference type="PROSITE" id="PS50043">
    <property type="entry name" value="HTH_LUXR_2"/>
    <property type="match status" value="1"/>
</dbReference>
<dbReference type="SMART" id="SM00448">
    <property type="entry name" value="REC"/>
    <property type="match status" value="1"/>
</dbReference>
<dbReference type="InterPro" id="IPR058245">
    <property type="entry name" value="NreC/VraR/RcsB-like_REC"/>
</dbReference>
<dbReference type="PANTHER" id="PTHR43214:SF43">
    <property type="entry name" value="TWO-COMPONENT RESPONSE REGULATOR"/>
    <property type="match status" value="1"/>
</dbReference>
<sequence length="224" mass="24915">MRMSQINIAIVDDQNLFRQSLALLINSIENFSLVAECSGGQVFINALNKFNMAVDVAIIDMDMPGMNGIELNKYLQANYPKIKVIVLTVHASETLITQMIGCGASGYLAKNCDRDELLLAVNTVHKTGFYFNAEVIKALRTTAGHRLPVQDNLNGLRVSLSKRERQILTLICQEFNNAEIATELNVSIRTVEGHKKSLIDKANCRNIAGLVLFALKYRLFESPL</sequence>
<dbReference type="SMART" id="SM00421">
    <property type="entry name" value="HTH_LUXR"/>
    <property type="match status" value="1"/>
</dbReference>
<organism evidence="6 7">
    <name type="scientific">Mucilaginibacter phyllosphaerae</name>
    <dbReference type="NCBI Taxonomy" id="1812349"/>
    <lineage>
        <taxon>Bacteria</taxon>
        <taxon>Pseudomonadati</taxon>
        <taxon>Bacteroidota</taxon>
        <taxon>Sphingobacteriia</taxon>
        <taxon>Sphingobacteriales</taxon>
        <taxon>Sphingobacteriaceae</taxon>
        <taxon>Mucilaginibacter</taxon>
    </lineage>
</organism>
<dbReference type="PANTHER" id="PTHR43214">
    <property type="entry name" value="TWO-COMPONENT RESPONSE REGULATOR"/>
    <property type="match status" value="1"/>
</dbReference>
<dbReference type="PROSITE" id="PS50110">
    <property type="entry name" value="RESPONSE_REGULATORY"/>
    <property type="match status" value="1"/>
</dbReference>
<name>A0A4Y8AGL9_9SPHI</name>
<keyword evidence="2" id="KW-0238">DNA-binding</keyword>
<dbReference type="InterPro" id="IPR039420">
    <property type="entry name" value="WalR-like"/>
</dbReference>
<evidence type="ECO:0000256" key="1">
    <source>
        <dbReference type="ARBA" id="ARBA00022553"/>
    </source>
</evidence>
<dbReference type="Proteomes" id="UP000297248">
    <property type="component" value="Unassembled WGS sequence"/>
</dbReference>
<dbReference type="CDD" id="cd06170">
    <property type="entry name" value="LuxR_C_like"/>
    <property type="match status" value="1"/>
</dbReference>
<dbReference type="InterPro" id="IPR000792">
    <property type="entry name" value="Tscrpt_reg_LuxR_C"/>
</dbReference>
<dbReference type="InterPro" id="IPR001789">
    <property type="entry name" value="Sig_transdc_resp-reg_receiver"/>
</dbReference>
<proteinExistence type="predicted"/>
<protein>
    <submittedName>
        <fullName evidence="6">Response regulator transcription factor</fullName>
    </submittedName>
</protein>
<dbReference type="GO" id="GO:0003677">
    <property type="term" value="F:DNA binding"/>
    <property type="evidence" value="ECO:0007669"/>
    <property type="project" value="UniProtKB-KW"/>
</dbReference>
<dbReference type="Pfam" id="PF00072">
    <property type="entry name" value="Response_reg"/>
    <property type="match status" value="1"/>
</dbReference>
<dbReference type="Gene3D" id="3.40.50.2300">
    <property type="match status" value="1"/>
</dbReference>
<evidence type="ECO:0000259" key="5">
    <source>
        <dbReference type="PROSITE" id="PS50110"/>
    </source>
</evidence>
<feature type="domain" description="HTH luxR-type" evidence="4">
    <location>
        <begin position="153"/>
        <end position="218"/>
    </location>
</feature>
<dbReference type="GO" id="GO:0006355">
    <property type="term" value="P:regulation of DNA-templated transcription"/>
    <property type="evidence" value="ECO:0007669"/>
    <property type="project" value="InterPro"/>
</dbReference>
<dbReference type="Pfam" id="PF00196">
    <property type="entry name" value="GerE"/>
    <property type="match status" value="1"/>
</dbReference>
<dbReference type="InterPro" id="IPR016032">
    <property type="entry name" value="Sig_transdc_resp-reg_C-effctor"/>
</dbReference>
<accession>A0A4Y8AGL9</accession>
<gene>
    <name evidence="6" type="ORF">E2R65_07820</name>
</gene>
<comment type="caution">
    <text evidence="6">The sequence shown here is derived from an EMBL/GenBank/DDBJ whole genome shotgun (WGS) entry which is preliminary data.</text>
</comment>
<dbReference type="AlphaFoldDB" id="A0A4Y8AGL9"/>
<dbReference type="PRINTS" id="PR00038">
    <property type="entry name" value="HTHLUXR"/>
</dbReference>
<feature type="domain" description="Response regulatory" evidence="5">
    <location>
        <begin position="7"/>
        <end position="125"/>
    </location>
</feature>